<accession>A0A7J4XCC7</accession>
<feature type="region of interest" description="Disordered" evidence="1">
    <location>
        <begin position="1"/>
        <end position="24"/>
    </location>
</feature>
<evidence type="ECO:0000313" key="2">
    <source>
        <dbReference type="EMBL" id="KAA3756415.1"/>
    </source>
</evidence>
<dbReference type="AlphaFoldDB" id="A0A7J4XCC7"/>
<dbReference type="EMBL" id="VWMK01000049">
    <property type="protein sequence ID" value="KAA3756415.1"/>
    <property type="molecule type" value="Genomic_DNA"/>
</dbReference>
<sequence>MEKGRSVVTNIDRKGKWRPDTGGDKKKKLTMLKRGCSLFCGYCLLFCGNRKKHRLKRKNGMRKKIGIKYKT</sequence>
<protein>
    <submittedName>
        <fullName evidence="2">Uncharacterized protein</fullName>
    </submittedName>
</protein>
<gene>
    <name evidence="2" type="ORF">F3F73_23465</name>
</gene>
<name>A0A7J4XCC7_9BACE</name>
<reference evidence="2 3" key="1">
    <citation type="journal article" date="2019" name="Nat. Med.">
        <title>A library of human gut bacterial isolates paired with longitudinal multiomics data enables mechanistic microbiome research.</title>
        <authorList>
            <person name="Poyet M."/>
            <person name="Groussin M."/>
            <person name="Gibbons S.M."/>
            <person name="Avila-Pacheco J."/>
            <person name="Jiang X."/>
            <person name="Kearney S.M."/>
            <person name="Perrotta A.R."/>
            <person name="Berdy B."/>
            <person name="Zhao S."/>
            <person name="Lieberman T.D."/>
            <person name="Swanson P.K."/>
            <person name="Smith M."/>
            <person name="Roesemann S."/>
            <person name="Alexander J.E."/>
            <person name="Rich S.A."/>
            <person name="Livny J."/>
            <person name="Vlamakis H."/>
            <person name="Clish C."/>
            <person name="Bullock K."/>
            <person name="Deik A."/>
            <person name="Scott J."/>
            <person name="Pierce K.A."/>
            <person name="Xavier R.J."/>
            <person name="Alm E.J."/>
        </authorList>
    </citation>
    <scope>NUCLEOTIDE SEQUENCE [LARGE SCALE GENOMIC DNA]</scope>
    <source>
        <strain evidence="2 3">BIOML-A10</strain>
    </source>
</reference>
<organism evidence="2 3">
    <name type="scientific">Bacteroides salyersiae</name>
    <dbReference type="NCBI Taxonomy" id="291644"/>
    <lineage>
        <taxon>Bacteria</taxon>
        <taxon>Pseudomonadati</taxon>
        <taxon>Bacteroidota</taxon>
        <taxon>Bacteroidia</taxon>
        <taxon>Bacteroidales</taxon>
        <taxon>Bacteroidaceae</taxon>
        <taxon>Bacteroides</taxon>
    </lineage>
</organism>
<dbReference type="RefSeq" id="WP_130059973.1">
    <property type="nucleotide sequence ID" value="NZ_JADNPJ010000011.1"/>
</dbReference>
<comment type="caution">
    <text evidence="2">The sequence shown here is derived from an EMBL/GenBank/DDBJ whole genome shotgun (WGS) entry which is preliminary data.</text>
</comment>
<dbReference type="Proteomes" id="UP000422221">
    <property type="component" value="Unassembled WGS sequence"/>
</dbReference>
<evidence type="ECO:0000313" key="3">
    <source>
        <dbReference type="Proteomes" id="UP000422221"/>
    </source>
</evidence>
<evidence type="ECO:0000256" key="1">
    <source>
        <dbReference type="SAM" id="MobiDB-lite"/>
    </source>
</evidence>
<proteinExistence type="predicted"/>